<keyword evidence="4" id="KW-1185">Reference proteome</keyword>
<feature type="transmembrane region" description="Helical" evidence="2">
    <location>
        <begin position="187"/>
        <end position="209"/>
    </location>
</feature>
<keyword evidence="2" id="KW-0812">Transmembrane</keyword>
<protein>
    <submittedName>
        <fullName evidence="3">Uncharacterized protein</fullName>
    </submittedName>
</protein>
<reference evidence="3" key="1">
    <citation type="submission" date="2023-06" db="EMBL/GenBank/DDBJ databases">
        <title>Survivors Of The Sea: Transcriptome response of Skeletonema marinoi to long-term dormancy.</title>
        <authorList>
            <person name="Pinder M.I.M."/>
            <person name="Kourtchenko O."/>
            <person name="Robertson E.K."/>
            <person name="Larsson T."/>
            <person name="Maumus F."/>
            <person name="Osuna-Cruz C.M."/>
            <person name="Vancaester E."/>
            <person name="Stenow R."/>
            <person name="Vandepoele K."/>
            <person name="Ploug H."/>
            <person name="Bruchert V."/>
            <person name="Godhe A."/>
            <person name="Topel M."/>
        </authorList>
    </citation>
    <scope>NUCLEOTIDE SEQUENCE</scope>
    <source>
        <strain evidence="3">R05AC</strain>
    </source>
</reference>
<name>A0AAD8YMD2_9STRA</name>
<sequence>MVARTAGQKTGESRSSASSRISEIHSRTTRRDREVEVLVPKLASRSYHLKEGNSWCEDWLQYQKNTHPLFSICCHHPLHPIGRFQRIIILVGSIAFGLAITNIVYLGFLKSEQAGTAVNYIYEQTGKVSDAISQRTSIQVEQSLFFLWTVGSGLHSAFDLLIWYLAACSCFRPGGIFSLRSTFCQNFGLYLSVLLVVGALFSATSVVVLRLNAEANVEGQTDDIIEMTGLESSRFSFLLAYSFELIFALFVFYFLTSTVFFSGILGCGRIPILGGRPYELRKEAAEKRRSERCDSMDDAVV</sequence>
<comment type="caution">
    <text evidence="3">The sequence shown here is derived from an EMBL/GenBank/DDBJ whole genome shotgun (WGS) entry which is preliminary data.</text>
</comment>
<proteinExistence type="predicted"/>
<accession>A0AAD8YMD2</accession>
<feature type="transmembrane region" description="Helical" evidence="2">
    <location>
        <begin position="245"/>
        <end position="272"/>
    </location>
</feature>
<evidence type="ECO:0000256" key="1">
    <source>
        <dbReference type="SAM" id="MobiDB-lite"/>
    </source>
</evidence>
<keyword evidence="2" id="KW-1133">Transmembrane helix</keyword>
<evidence type="ECO:0000313" key="3">
    <source>
        <dbReference type="EMBL" id="KAK1747922.1"/>
    </source>
</evidence>
<feature type="transmembrane region" description="Helical" evidence="2">
    <location>
        <begin position="145"/>
        <end position="166"/>
    </location>
</feature>
<dbReference type="Proteomes" id="UP001224775">
    <property type="component" value="Unassembled WGS sequence"/>
</dbReference>
<feature type="transmembrane region" description="Helical" evidence="2">
    <location>
        <begin position="87"/>
        <end position="108"/>
    </location>
</feature>
<organism evidence="3 4">
    <name type="scientific">Skeletonema marinoi</name>
    <dbReference type="NCBI Taxonomy" id="267567"/>
    <lineage>
        <taxon>Eukaryota</taxon>
        <taxon>Sar</taxon>
        <taxon>Stramenopiles</taxon>
        <taxon>Ochrophyta</taxon>
        <taxon>Bacillariophyta</taxon>
        <taxon>Coscinodiscophyceae</taxon>
        <taxon>Thalassiosirophycidae</taxon>
        <taxon>Thalassiosirales</taxon>
        <taxon>Skeletonemataceae</taxon>
        <taxon>Skeletonema</taxon>
        <taxon>Skeletonema marinoi-dohrnii complex</taxon>
    </lineage>
</organism>
<keyword evidence="2" id="KW-0472">Membrane</keyword>
<dbReference type="EMBL" id="JATAAI010000002">
    <property type="protein sequence ID" value="KAK1747922.1"/>
    <property type="molecule type" value="Genomic_DNA"/>
</dbReference>
<gene>
    <name evidence="3" type="ORF">QTG54_001885</name>
</gene>
<dbReference type="AlphaFoldDB" id="A0AAD8YMD2"/>
<evidence type="ECO:0000313" key="4">
    <source>
        <dbReference type="Proteomes" id="UP001224775"/>
    </source>
</evidence>
<evidence type="ECO:0000256" key="2">
    <source>
        <dbReference type="SAM" id="Phobius"/>
    </source>
</evidence>
<feature type="region of interest" description="Disordered" evidence="1">
    <location>
        <begin position="1"/>
        <end position="28"/>
    </location>
</feature>